<feature type="domain" description="SnoaL-like" evidence="1">
    <location>
        <begin position="11"/>
        <end position="115"/>
    </location>
</feature>
<name>A0A0P0IRQ9_BLAVI</name>
<dbReference type="InterPro" id="IPR032710">
    <property type="entry name" value="NTF2-like_dom_sf"/>
</dbReference>
<sequence length="164" mass="17808">MMRADVTQIVLEAYDRWWRGDTAGARRCFHANARITVSGDPETVPLAGDYRGAAGVMAFLARLDATARVLMPTLQDLLIDGDCAVVRWTMPVRSGSVQAELQCVDILRLRQHRIMALEQVFDTSAAAKLFGTQTLPRTLQPDPVCQNGAAASAVARDRPGDPGS</sequence>
<dbReference type="InterPro" id="IPR037401">
    <property type="entry name" value="SnoaL-like"/>
</dbReference>
<dbReference type="KEGG" id="bvr:BVIR_1952"/>
<gene>
    <name evidence="2" type="ORF">BVIRIDIS_13970</name>
</gene>
<dbReference type="Proteomes" id="UP000065734">
    <property type="component" value="Chromosome I"/>
</dbReference>
<keyword evidence="3" id="KW-1185">Reference proteome</keyword>
<dbReference type="Gene3D" id="3.10.450.50">
    <property type="match status" value="1"/>
</dbReference>
<proteinExistence type="predicted"/>
<evidence type="ECO:0000313" key="3">
    <source>
        <dbReference type="Proteomes" id="UP000065734"/>
    </source>
</evidence>
<dbReference type="RefSeq" id="WP_169788597.1">
    <property type="nucleotide sequence ID" value="NZ_AP014854.2"/>
</dbReference>
<accession>A0A0P0IRQ9</accession>
<dbReference type="Pfam" id="PF12680">
    <property type="entry name" value="SnoaL_2"/>
    <property type="match status" value="1"/>
</dbReference>
<evidence type="ECO:0000313" key="2">
    <source>
        <dbReference type="EMBL" id="CUU42385.1"/>
    </source>
</evidence>
<keyword evidence="2" id="KW-0413">Isomerase</keyword>
<evidence type="ECO:0000259" key="1">
    <source>
        <dbReference type="Pfam" id="PF12680"/>
    </source>
</evidence>
<dbReference type="AlphaFoldDB" id="A0A0P0IRQ9"/>
<organism evidence="2 3">
    <name type="scientific">Blastochloris viridis</name>
    <name type="common">Rhodopseudomonas viridis</name>
    <dbReference type="NCBI Taxonomy" id="1079"/>
    <lineage>
        <taxon>Bacteria</taxon>
        <taxon>Pseudomonadati</taxon>
        <taxon>Pseudomonadota</taxon>
        <taxon>Alphaproteobacteria</taxon>
        <taxon>Hyphomicrobiales</taxon>
        <taxon>Blastochloridaceae</taxon>
        <taxon>Blastochloris</taxon>
    </lineage>
</organism>
<dbReference type="EMBL" id="LN907867">
    <property type="protein sequence ID" value="CUU42385.1"/>
    <property type="molecule type" value="Genomic_DNA"/>
</dbReference>
<reference evidence="3" key="1">
    <citation type="journal article" date="2016" name="Genome Announc.">
        <title>Revised genome sequence of the purple photosynthetic bacterium Blastochloris viridis.</title>
        <authorList>
            <person name="Liu L.N."/>
            <person name="Faulkner M."/>
            <person name="Liu X."/>
            <person name="Huang F."/>
            <person name="Darby A.C."/>
            <person name="Hall N."/>
        </authorList>
    </citation>
    <scope>NUCLEOTIDE SEQUENCE [LARGE SCALE GENOMIC DNA]</scope>
    <source>
        <strain evidence="3">ATCC 19567 / DSM 133 / F</strain>
    </source>
</reference>
<protein>
    <submittedName>
        <fullName evidence="2">Ketosteroid isomerase-related protein</fullName>
    </submittedName>
</protein>
<dbReference type="GO" id="GO:0016853">
    <property type="term" value="F:isomerase activity"/>
    <property type="evidence" value="ECO:0007669"/>
    <property type="project" value="UniProtKB-KW"/>
</dbReference>
<dbReference type="SUPFAM" id="SSF54427">
    <property type="entry name" value="NTF2-like"/>
    <property type="match status" value="1"/>
</dbReference>